<dbReference type="RefSeq" id="WP_223994091.1">
    <property type="nucleotide sequence ID" value="NZ_CAJZAG010000012.1"/>
</dbReference>
<accession>A0ABN7ZD90</accession>
<organism evidence="1 2">
    <name type="scientific">Cupriavidus pampae</name>
    <dbReference type="NCBI Taxonomy" id="659251"/>
    <lineage>
        <taxon>Bacteria</taxon>
        <taxon>Pseudomonadati</taxon>
        <taxon>Pseudomonadota</taxon>
        <taxon>Betaproteobacteria</taxon>
        <taxon>Burkholderiales</taxon>
        <taxon>Burkholderiaceae</taxon>
        <taxon>Cupriavidus</taxon>
    </lineage>
</organism>
<dbReference type="EMBL" id="CAJZAG010000012">
    <property type="protein sequence ID" value="CAG9183943.1"/>
    <property type="molecule type" value="Genomic_DNA"/>
</dbReference>
<evidence type="ECO:0000313" key="1">
    <source>
        <dbReference type="EMBL" id="CAG9183943.1"/>
    </source>
</evidence>
<proteinExistence type="predicted"/>
<keyword evidence="2" id="KW-1185">Reference proteome</keyword>
<reference evidence="1 2" key="1">
    <citation type="submission" date="2021-08" db="EMBL/GenBank/DDBJ databases">
        <authorList>
            <person name="Peeters C."/>
        </authorList>
    </citation>
    <scope>NUCLEOTIDE SEQUENCE [LARGE SCALE GENOMIC DNA]</scope>
    <source>
        <strain evidence="1 2">LMG 32289</strain>
    </source>
</reference>
<evidence type="ECO:0000313" key="2">
    <source>
        <dbReference type="Proteomes" id="UP000706525"/>
    </source>
</evidence>
<sequence>MLQIMGVAAVLVAVMVMLRRRRATRGRIAREGYPLGALIDDVERAGKLAEVGGMDVLVQRVLLAEDQQAEVAKVRAALGVPAAHRRARASSHPA</sequence>
<comment type="caution">
    <text evidence="1">The sequence shown here is derived from an EMBL/GenBank/DDBJ whole genome shotgun (WGS) entry which is preliminary data.</text>
</comment>
<name>A0ABN7ZD90_9BURK</name>
<dbReference type="Proteomes" id="UP000706525">
    <property type="component" value="Unassembled WGS sequence"/>
</dbReference>
<protein>
    <submittedName>
        <fullName evidence="1">Uncharacterized protein</fullName>
    </submittedName>
</protein>
<gene>
    <name evidence="1" type="ORF">LMG32289_05468</name>
</gene>